<evidence type="ECO:0000256" key="1">
    <source>
        <dbReference type="ARBA" id="ARBA00004651"/>
    </source>
</evidence>
<evidence type="ECO:0000256" key="4">
    <source>
        <dbReference type="ARBA" id="ARBA00022679"/>
    </source>
</evidence>
<evidence type="ECO:0000256" key="9">
    <source>
        <dbReference type="SAM" id="Phobius"/>
    </source>
</evidence>
<dbReference type="Pfam" id="PF00535">
    <property type="entry name" value="Glycos_transf_2"/>
    <property type="match status" value="1"/>
</dbReference>
<comment type="similarity">
    <text evidence="8">Belongs to the glycosyltransferase 2 family. GtrB subfamily.</text>
</comment>
<dbReference type="InterPro" id="IPR001173">
    <property type="entry name" value="Glyco_trans_2-like"/>
</dbReference>
<dbReference type="STRING" id="1469647.BC351_11590"/>
<dbReference type="GO" id="GO:0005886">
    <property type="term" value="C:plasma membrane"/>
    <property type="evidence" value="ECO:0007669"/>
    <property type="project" value="UniProtKB-SubCell"/>
</dbReference>
<dbReference type="GO" id="GO:0016787">
    <property type="term" value="F:hydrolase activity"/>
    <property type="evidence" value="ECO:0007669"/>
    <property type="project" value="UniProtKB-KW"/>
</dbReference>
<keyword evidence="11" id="KW-0378">Hydrolase</keyword>
<dbReference type="InterPro" id="IPR050256">
    <property type="entry name" value="Glycosyltransferase_2"/>
</dbReference>
<dbReference type="FunFam" id="3.90.550.10:FF:000079">
    <property type="entry name" value="Probable glycosyl transferase"/>
    <property type="match status" value="1"/>
</dbReference>
<keyword evidence="3" id="KW-0328">Glycosyltransferase</keyword>
<evidence type="ECO:0000259" key="10">
    <source>
        <dbReference type="Pfam" id="PF00535"/>
    </source>
</evidence>
<evidence type="ECO:0000256" key="5">
    <source>
        <dbReference type="ARBA" id="ARBA00022692"/>
    </source>
</evidence>
<dbReference type="AlphaFoldDB" id="A0A1V4H7H0"/>
<comment type="caution">
    <text evidence="11">The sequence shown here is derived from an EMBL/GenBank/DDBJ whole genome shotgun (WGS) entry which is preliminary data.</text>
</comment>
<evidence type="ECO:0000313" key="12">
    <source>
        <dbReference type="Proteomes" id="UP000190626"/>
    </source>
</evidence>
<keyword evidence="6 9" id="KW-1133">Transmembrane helix</keyword>
<keyword evidence="12" id="KW-1185">Reference proteome</keyword>
<evidence type="ECO:0000256" key="2">
    <source>
        <dbReference type="ARBA" id="ARBA00022475"/>
    </source>
</evidence>
<dbReference type="CDD" id="cd04187">
    <property type="entry name" value="DPM1_like_bac"/>
    <property type="match status" value="1"/>
</dbReference>
<dbReference type="EMBL" id="MBTG01000066">
    <property type="protein sequence ID" value="OPH47143.1"/>
    <property type="molecule type" value="Genomic_DNA"/>
</dbReference>
<feature type="transmembrane region" description="Helical" evidence="9">
    <location>
        <begin position="230"/>
        <end position="251"/>
    </location>
</feature>
<dbReference type="InterPro" id="IPR029044">
    <property type="entry name" value="Nucleotide-diphossugar_trans"/>
</dbReference>
<comment type="subcellular location">
    <subcellularLocation>
        <location evidence="1">Cell membrane</location>
        <topology evidence="1">Multi-pass membrane protein</topology>
    </subcellularLocation>
</comment>
<keyword evidence="2" id="KW-1003">Cell membrane</keyword>
<dbReference type="GO" id="GO:0016757">
    <property type="term" value="F:glycosyltransferase activity"/>
    <property type="evidence" value="ECO:0007669"/>
    <property type="project" value="UniProtKB-KW"/>
</dbReference>
<reference evidence="12" key="1">
    <citation type="submission" date="2016-07" db="EMBL/GenBank/DDBJ databases">
        <authorList>
            <person name="Florea S."/>
            <person name="Webb J.S."/>
            <person name="Jaromczyk J."/>
            <person name="Schardl C.L."/>
        </authorList>
    </citation>
    <scope>NUCLEOTIDE SEQUENCE [LARGE SCALE GENOMIC DNA]</scope>
    <source>
        <strain evidence="12">CY1</strain>
    </source>
</reference>
<dbReference type="SUPFAM" id="SSF53448">
    <property type="entry name" value="Nucleotide-diphospho-sugar transferases"/>
    <property type="match status" value="1"/>
</dbReference>
<evidence type="ECO:0000313" key="11">
    <source>
        <dbReference type="EMBL" id="OPH47143.1"/>
    </source>
</evidence>
<accession>A0A1V4H7H0</accession>
<evidence type="ECO:0000256" key="7">
    <source>
        <dbReference type="ARBA" id="ARBA00023136"/>
    </source>
</evidence>
<keyword evidence="5 9" id="KW-0812">Transmembrane</keyword>
<protein>
    <submittedName>
        <fullName evidence="11">Glycosyl hydrolase</fullName>
    </submittedName>
</protein>
<evidence type="ECO:0000256" key="3">
    <source>
        <dbReference type="ARBA" id="ARBA00022676"/>
    </source>
</evidence>
<dbReference type="Gene3D" id="3.90.550.10">
    <property type="entry name" value="Spore Coat Polysaccharide Biosynthesis Protein SpsA, Chain A"/>
    <property type="match status" value="1"/>
</dbReference>
<keyword evidence="4" id="KW-0808">Transferase</keyword>
<evidence type="ECO:0000256" key="6">
    <source>
        <dbReference type="ARBA" id="ARBA00022989"/>
    </source>
</evidence>
<name>A0A1V4H7H0_9BACL</name>
<sequence>MKTVTILIPAYNEAEVLHQLYNRLTFVLQKISFYQFEILFVNDGSKDATLEIIKNLREMDGRISYIDFSRNFGKEIAMIAGLDYVKGDAVIILDADLQDPPELIPEMIRYWEEGYDDIYAKRRTRSGETMFKKWTAKTFYKILKKVARIPIQENTGDFRLLDKRCVEALKKLRESQRYTKGMFSWIGYNKKEILFDRDSRAAGVSKWNYLKLMDLAIEGITSFTTAPLRLSVILGSIVSMWAFIYMAWIIFKTLLFGESIAGYPSLMTVMLFLGGIQLLSLGIIGEYLGRVFNETKRRPLYFVDEYNGQKESNSSTNKSDVPMNI</sequence>
<dbReference type="OrthoDB" id="9807778at2"/>
<proteinExistence type="inferred from homology"/>
<dbReference type="PANTHER" id="PTHR48090:SF8">
    <property type="entry name" value="GLYCOSYLTRANSFERASE CSBB-RELATED"/>
    <property type="match status" value="1"/>
</dbReference>
<dbReference type="RefSeq" id="WP_079420855.1">
    <property type="nucleotide sequence ID" value="NZ_MBTG01000066.1"/>
</dbReference>
<feature type="domain" description="Glycosyltransferase 2-like" evidence="10">
    <location>
        <begin position="5"/>
        <end position="167"/>
    </location>
</feature>
<gene>
    <name evidence="11" type="ORF">BC351_11590</name>
</gene>
<keyword evidence="7 9" id="KW-0472">Membrane</keyword>
<dbReference type="PANTHER" id="PTHR48090">
    <property type="entry name" value="UNDECAPRENYL-PHOSPHATE 4-DEOXY-4-FORMAMIDO-L-ARABINOSE TRANSFERASE-RELATED"/>
    <property type="match status" value="1"/>
</dbReference>
<dbReference type="Proteomes" id="UP000190626">
    <property type="component" value="Unassembled WGS sequence"/>
</dbReference>
<organism evidence="11 12">
    <name type="scientific">Paenibacillus ferrarius</name>
    <dbReference type="NCBI Taxonomy" id="1469647"/>
    <lineage>
        <taxon>Bacteria</taxon>
        <taxon>Bacillati</taxon>
        <taxon>Bacillota</taxon>
        <taxon>Bacilli</taxon>
        <taxon>Bacillales</taxon>
        <taxon>Paenibacillaceae</taxon>
        <taxon>Paenibacillus</taxon>
    </lineage>
</organism>
<feature type="transmembrane region" description="Helical" evidence="9">
    <location>
        <begin position="263"/>
        <end position="288"/>
    </location>
</feature>
<evidence type="ECO:0000256" key="8">
    <source>
        <dbReference type="ARBA" id="ARBA00038152"/>
    </source>
</evidence>